<evidence type="ECO:0000313" key="2">
    <source>
        <dbReference type="EMBL" id="JAH24286.1"/>
    </source>
</evidence>
<reference evidence="2" key="2">
    <citation type="journal article" date="2015" name="Fish Shellfish Immunol.">
        <title>Early steps in the European eel (Anguilla anguilla)-Vibrio vulnificus interaction in the gills: Role of the RtxA13 toxin.</title>
        <authorList>
            <person name="Callol A."/>
            <person name="Pajuelo D."/>
            <person name="Ebbesson L."/>
            <person name="Teles M."/>
            <person name="MacKenzie S."/>
            <person name="Amaro C."/>
        </authorList>
    </citation>
    <scope>NUCLEOTIDE SEQUENCE</scope>
</reference>
<sequence>MGIFLLLLVVHLDEYQFCSKVYIPLGIGSYFSVLCSFNTETAKAKTVLVLSLFRTS</sequence>
<keyword evidence="1" id="KW-0732">Signal</keyword>
<reference evidence="2" key="1">
    <citation type="submission" date="2014-11" db="EMBL/GenBank/DDBJ databases">
        <authorList>
            <person name="Amaro Gonzalez C."/>
        </authorList>
    </citation>
    <scope>NUCLEOTIDE SEQUENCE</scope>
</reference>
<organism evidence="2">
    <name type="scientific">Anguilla anguilla</name>
    <name type="common">European freshwater eel</name>
    <name type="synonym">Muraena anguilla</name>
    <dbReference type="NCBI Taxonomy" id="7936"/>
    <lineage>
        <taxon>Eukaryota</taxon>
        <taxon>Metazoa</taxon>
        <taxon>Chordata</taxon>
        <taxon>Craniata</taxon>
        <taxon>Vertebrata</taxon>
        <taxon>Euteleostomi</taxon>
        <taxon>Actinopterygii</taxon>
        <taxon>Neopterygii</taxon>
        <taxon>Teleostei</taxon>
        <taxon>Anguilliformes</taxon>
        <taxon>Anguillidae</taxon>
        <taxon>Anguilla</taxon>
    </lineage>
</organism>
<feature type="signal peptide" evidence="1">
    <location>
        <begin position="1"/>
        <end position="20"/>
    </location>
</feature>
<evidence type="ECO:0000256" key="1">
    <source>
        <dbReference type="SAM" id="SignalP"/>
    </source>
</evidence>
<dbReference type="EMBL" id="GBXM01084291">
    <property type="protein sequence ID" value="JAH24286.1"/>
    <property type="molecule type" value="Transcribed_RNA"/>
</dbReference>
<name>A0A0E9R568_ANGAN</name>
<protein>
    <submittedName>
        <fullName evidence="2">Uncharacterized protein</fullName>
    </submittedName>
</protein>
<accession>A0A0E9R568</accession>
<feature type="chain" id="PRO_5002431431" evidence="1">
    <location>
        <begin position="21"/>
        <end position="56"/>
    </location>
</feature>
<dbReference type="AlphaFoldDB" id="A0A0E9R568"/>
<proteinExistence type="predicted"/>